<comment type="caution">
    <text evidence="2">The sequence shown here is derived from an EMBL/GenBank/DDBJ whole genome shotgun (WGS) entry which is preliminary data.</text>
</comment>
<feature type="signal peptide" evidence="1">
    <location>
        <begin position="1"/>
        <end position="21"/>
    </location>
</feature>
<dbReference type="NCBIfam" id="TIGR04183">
    <property type="entry name" value="Por_Secre_tail"/>
    <property type="match status" value="1"/>
</dbReference>
<dbReference type="EMBL" id="VWMK01000002">
    <property type="protein sequence ID" value="KAA3769488.1"/>
    <property type="molecule type" value="Genomic_DNA"/>
</dbReference>
<protein>
    <submittedName>
        <fullName evidence="2">T9SS type A sorting domain-containing protein</fullName>
    </submittedName>
</protein>
<evidence type="ECO:0000256" key="1">
    <source>
        <dbReference type="SAM" id="SignalP"/>
    </source>
</evidence>
<proteinExistence type="predicted"/>
<accession>A0A7J4XNK7</accession>
<keyword evidence="1" id="KW-0732">Signal</keyword>
<name>A0A7J4XNK7_9BACE</name>
<organism evidence="2 3">
    <name type="scientific">Bacteroides salyersiae</name>
    <dbReference type="NCBI Taxonomy" id="291644"/>
    <lineage>
        <taxon>Bacteria</taxon>
        <taxon>Pseudomonadati</taxon>
        <taxon>Bacteroidota</taxon>
        <taxon>Bacteroidia</taxon>
        <taxon>Bacteroidales</taxon>
        <taxon>Bacteroidaceae</taxon>
        <taxon>Bacteroides</taxon>
    </lineage>
</organism>
<dbReference type="Proteomes" id="UP000422221">
    <property type="component" value="Unassembled WGS sequence"/>
</dbReference>
<dbReference type="GeneID" id="93114829"/>
<evidence type="ECO:0000313" key="3">
    <source>
        <dbReference type="Proteomes" id="UP000422221"/>
    </source>
</evidence>
<dbReference type="AlphaFoldDB" id="A0A7J4XNK7"/>
<sequence length="282" mass="31453">MKKRLLSALLFVSLSFFTVNAQDYWLNEDFSSQEWQDAIRAWIDETGVGTFPEATPSNIDIPDGTEINGFTLNGAYIRPGAAELEQTCSDGDTHQYGLRLRNKGDSYIQLPQIDNAKKISIHVRNGNGNNENCILLEEYDASSFTWNLLETIPVQRANDYTNQDEILEVNLDKTTPVTLRLFRGGNFFTAVYKITVEKNVGGTLVQSTSVNDINIYVDHARLYVMGDIDVAKILFFDVCGKVIFESVLNGSTVDLPSSVQSGTYIVKLVSPEISLTKKVCIQ</sequence>
<dbReference type="InterPro" id="IPR026444">
    <property type="entry name" value="Secre_tail"/>
</dbReference>
<gene>
    <name evidence="2" type="ORF">F3F73_03465</name>
</gene>
<evidence type="ECO:0000313" key="2">
    <source>
        <dbReference type="EMBL" id="KAA3769488.1"/>
    </source>
</evidence>
<reference evidence="2 3" key="1">
    <citation type="journal article" date="2019" name="Nat. Med.">
        <title>A library of human gut bacterial isolates paired with longitudinal multiomics data enables mechanistic microbiome research.</title>
        <authorList>
            <person name="Poyet M."/>
            <person name="Groussin M."/>
            <person name="Gibbons S.M."/>
            <person name="Avila-Pacheco J."/>
            <person name="Jiang X."/>
            <person name="Kearney S.M."/>
            <person name="Perrotta A.R."/>
            <person name="Berdy B."/>
            <person name="Zhao S."/>
            <person name="Lieberman T.D."/>
            <person name="Swanson P.K."/>
            <person name="Smith M."/>
            <person name="Roesemann S."/>
            <person name="Alexander J.E."/>
            <person name="Rich S.A."/>
            <person name="Livny J."/>
            <person name="Vlamakis H."/>
            <person name="Clish C."/>
            <person name="Bullock K."/>
            <person name="Deik A."/>
            <person name="Scott J."/>
            <person name="Pierce K.A."/>
            <person name="Xavier R.J."/>
            <person name="Alm E.J."/>
        </authorList>
    </citation>
    <scope>NUCLEOTIDE SEQUENCE [LARGE SCALE GENOMIC DNA]</scope>
    <source>
        <strain evidence="2 3">BIOML-A10</strain>
    </source>
</reference>
<dbReference type="RefSeq" id="WP_005928574.1">
    <property type="nucleotide sequence ID" value="NZ_CP133452.1"/>
</dbReference>
<feature type="chain" id="PRO_5029821324" evidence="1">
    <location>
        <begin position="22"/>
        <end position="282"/>
    </location>
</feature>